<name>A0A6A7C8I3_9PEZI</name>
<dbReference type="PROSITE" id="PS50238">
    <property type="entry name" value="RHOGAP"/>
    <property type="match status" value="1"/>
</dbReference>
<dbReference type="FunFam" id="1.20.1270.60:FF:000050">
    <property type="entry name" value="RhoGAP and Fes/CIP4 domain protein"/>
    <property type="match status" value="1"/>
</dbReference>
<dbReference type="SUPFAM" id="SSF103657">
    <property type="entry name" value="BAR/IMD domain-like"/>
    <property type="match status" value="1"/>
</dbReference>
<feature type="domain" description="DEP" evidence="8">
    <location>
        <begin position="222"/>
        <end position="283"/>
    </location>
</feature>
<dbReference type="PANTHER" id="PTHR19865:SF0">
    <property type="entry name" value="U3 SMALL NUCLEOLAR RNA-INTERACTING PROTEIN 2"/>
    <property type="match status" value="1"/>
</dbReference>
<dbReference type="FunFam" id="1.10.555.10:FF:000044">
    <property type="entry name" value="Rho-gtpase-activating protein 8"/>
    <property type="match status" value="1"/>
</dbReference>
<dbReference type="InterPro" id="IPR036388">
    <property type="entry name" value="WH-like_DNA-bd_sf"/>
</dbReference>
<dbReference type="InterPro" id="IPR000591">
    <property type="entry name" value="DEP_dom"/>
</dbReference>
<dbReference type="PANTHER" id="PTHR19865">
    <property type="entry name" value="U3 SMALL NUCLEOLAR RNA INTERACTING PROTEIN 2"/>
    <property type="match status" value="1"/>
</dbReference>
<dbReference type="InterPro" id="IPR015943">
    <property type="entry name" value="WD40/YVTN_repeat-like_dom_sf"/>
</dbReference>
<evidence type="ECO:0000256" key="4">
    <source>
        <dbReference type="ARBA" id="ARBA00023242"/>
    </source>
</evidence>
<sequence length="1455" mass="159110">MSTTTPSFANSFWSADFGSGLGVLFSKLRQGVAENTQILTIARLRADAEEAYGQRLSEIEAACNRIEGGFQRDDGASVRKAYDGIRVEMSEAGRNHTKIAANVRELVVHPFGRWCEQHAARVQKSHDELQGRLKAYERQSEAVRQYRSAYFNKCRRVEDVDEEEKLAFQDPAVPSIRVEEDDEAEPIEIGDELYEIEQVKKMMAHALETVPLGEAKVPILGTYQNVSTGAEITEYIQKHMGATSLQYAEKVGQDLIANGFLRLVGNMGNTFANSSRMNYQWRPKAFQLTGIPERRPKMAARTATEDGAVIGDKVSEYLGGWNPLNNAHPNETPAEKLRREAREADERYKAAVAKLDSVRCGLEEAIVHHLKFMERCELDRLKAIKSVVLDFSGAVSNVIPSLQSSVDNMMLFQETVQPLSDLRYLLENYRTGSFAPKVVTYENYYHKVDGQTFGVDIEARARADRKRVPLIVTTILTFLDSHYPDLEGDEARRSIWTVEVPLATIHKLRAAINTGAAIAPETLEEHPMPVVAAALKLYLLELPDSLVSSHVYEIIKTIYTSTPDASARLQVIQSTLGQLRLANIATLDAVVTHFARLLELTNADEAYTTSLTQTLAPCILRPRVETGLSMAERFNARLLRDLLENKDAVFGELKRQSSALAPGTSNGRTRAISADESRRKEYMEERQRAIAAASHQQASQQGRVRAPSSGPVSHRRERSRGPGDTRFPVNASGVVTKGLGSPTHRAGESLGVPLSPPGGVSAGSRGIFQPPPTSDEGSPEGVGLGQLAAAAGAQAGQQLGQQHTQQTVAHPSGQHGQTQTGYQSAGQQSHTQPQTTSQQSQGHGQQPTTQSTQLHDPPSRPSSVSERAASFEQRSSTPTAGNRDSLIRRGVYRKNPALARNSLGLNTGVSKRDSLEGETSTPVRERVGTPRGTPVRERVGSPATPGSGMAAEERVGVQLQDGELPFDLAPHNPPTKNFHSTTQATMPPQKRKRTTSDDTSSVSSRSTSASPPPSPFSTSSGDEDPASKRLRLAEAHLSAKTLAASAGGYGFDAAEVDAENLRRRISESLHPGRIKRSTAETYNWEDIITCRARLDGGTTTACASVGSRLYAAQSNGALSKWEVISSFDRDGKKKLGVKRRKYFRGERGVICLAASPRGGYLVAAGEGRNIHVHDVETLERLGMLPQHRDCVTQLVFSQDGREMFSASKDRTVKVWACESLPAYADTLFGHQDGVLGLAALAREKCISVGARDRTVRLWVVGDETQMVFLAGQGGSVDCVALLDEETFVTGSENGAVALWSARRKKAVYVLERAHGVEKGTAEVGEYRDAVPDSIPQARWVTAIAALPYSDLFVSGSWDGCVRVWRVRGDRRACESVATLGNVYGVVNSLEVSDAENGDLRIMVAVGKWHRLGRWRREPIPKARNEIVVFEVRKRVMSGDLGEEEEEEDETETGGD</sequence>
<comment type="subcellular location">
    <subcellularLocation>
        <location evidence="1">Nucleus</location>
    </subcellularLocation>
</comment>
<feature type="compositionally biased region" description="Polar residues" evidence="7">
    <location>
        <begin position="872"/>
        <end position="882"/>
    </location>
</feature>
<dbReference type="GO" id="GO:0032040">
    <property type="term" value="C:small-subunit processome"/>
    <property type="evidence" value="ECO:0007669"/>
    <property type="project" value="TreeGrafter"/>
</dbReference>
<reference evidence="11" key="1">
    <citation type="journal article" date="2020" name="Stud. Mycol.">
        <title>101 Dothideomycetes genomes: a test case for predicting lifestyles and emergence of pathogens.</title>
        <authorList>
            <person name="Haridas S."/>
            <person name="Albert R."/>
            <person name="Binder M."/>
            <person name="Bloem J."/>
            <person name="Labutti K."/>
            <person name="Salamov A."/>
            <person name="Andreopoulos B."/>
            <person name="Baker S."/>
            <person name="Barry K."/>
            <person name="Bills G."/>
            <person name="Bluhm B."/>
            <person name="Cannon C."/>
            <person name="Castanera R."/>
            <person name="Culley D."/>
            <person name="Daum C."/>
            <person name="Ezra D."/>
            <person name="Gonzalez J."/>
            <person name="Henrissat B."/>
            <person name="Kuo A."/>
            <person name="Liang C."/>
            <person name="Lipzen A."/>
            <person name="Lutzoni F."/>
            <person name="Magnuson J."/>
            <person name="Mondo S."/>
            <person name="Nolan M."/>
            <person name="Ohm R."/>
            <person name="Pangilinan J."/>
            <person name="Park H.-J."/>
            <person name="Ramirez L."/>
            <person name="Alfaro M."/>
            <person name="Sun H."/>
            <person name="Tritt A."/>
            <person name="Yoshinaga Y."/>
            <person name="Zwiers L.-H."/>
            <person name="Turgeon B."/>
            <person name="Goodwin S."/>
            <person name="Spatafora J."/>
            <person name="Crous P."/>
            <person name="Grigoriev I."/>
        </authorList>
    </citation>
    <scope>NUCLEOTIDE SEQUENCE</scope>
    <source>
        <strain evidence="11">CBS 480.64</strain>
    </source>
</reference>
<feature type="repeat" description="WD" evidence="5">
    <location>
        <begin position="1269"/>
        <end position="1309"/>
    </location>
</feature>
<feature type="compositionally biased region" description="Low complexity" evidence="7">
    <location>
        <begin position="689"/>
        <end position="701"/>
    </location>
</feature>
<evidence type="ECO:0000313" key="12">
    <source>
        <dbReference type="Proteomes" id="UP000799421"/>
    </source>
</evidence>
<dbReference type="Proteomes" id="UP000799421">
    <property type="component" value="Unassembled WGS sequence"/>
</dbReference>
<dbReference type="Gene3D" id="1.10.555.10">
    <property type="entry name" value="Rho GTPase activation protein"/>
    <property type="match status" value="1"/>
</dbReference>
<dbReference type="PROSITE" id="PS50294">
    <property type="entry name" value="WD_REPEATS_REGION"/>
    <property type="match status" value="1"/>
</dbReference>
<evidence type="ECO:0000256" key="3">
    <source>
        <dbReference type="ARBA" id="ARBA00022737"/>
    </source>
</evidence>
<dbReference type="Pfam" id="PF00610">
    <property type="entry name" value="DEP"/>
    <property type="match status" value="1"/>
</dbReference>
<dbReference type="PROSITE" id="PS50082">
    <property type="entry name" value="WD_REPEATS_2"/>
    <property type="match status" value="4"/>
</dbReference>
<feature type="compositionally biased region" description="Polar residues" evidence="7">
    <location>
        <begin position="659"/>
        <end position="668"/>
    </location>
</feature>
<evidence type="ECO:0000313" key="11">
    <source>
        <dbReference type="EMBL" id="KAF2863552.1"/>
    </source>
</evidence>
<feature type="repeat" description="WD" evidence="5">
    <location>
        <begin position="1227"/>
        <end position="1258"/>
    </location>
</feature>
<proteinExistence type="predicted"/>
<feature type="compositionally biased region" description="Basic and acidic residues" evidence="7">
    <location>
        <begin position="673"/>
        <end position="688"/>
    </location>
</feature>
<feature type="compositionally biased region" description="Low complexity" evidence="7">
    <location>
        <begin position="997"/>
        <end position="1009"/>
    </location>
</feature>
<evidence type="ECO:0000256" key="2">
    <source>
        <dbReference type="ARBA" id="ARBA00022574"/>
    </source>
</evidence>
<dbReference type="InterPro" id="IPR036390">
    <property type="entry name" value="WH_DNA-bd_sf"/>
</dbReference>
<accession>A0A6A7C8I3</accession>
<dbReference type="InterPro" id="IPR031160">
    <property type="entry name" value="F_BAR_dom"/>
</dbReference>
<dbReference type="Pfam" id="PF00620">
    <property type="entry name" value="RhoGAP"/>
    <property type="match status" value="1"/>
</dbReference>
<evidence type="ECO:0000256" key="5">
    <source>
        <dbReference type="PROSITE-ProRule" id="PRU00221"/>
    </source>
</evidence>
<evidence type="ECO:0008006" key="13">
    <source>
        <dbReference type="Google" id="ProtNLM"/>
    </source>
</evidence>
<organism evidence="11 12">
    <name type="scientific">Piedraia hortae CBS 480.64</name>
    <dbReference type="NCBI Taxonomy" id="1314780"/>
    <lineage>
        <taxon>Eukaryota</taxon>
        <taxon>Fungi</taxon>
        <taxon>Dikarya</taxon>
        <taxon>Ascomycota</taxon>
        <taxon>Pezizomycotina</taxon>
        <taxon>Dothideomycetes</taxon>
        <taxon>Dothideomycetidae</taxon>
        <taxon>Capnodiales</taxon>
        <taxon>Piedraiaceae</taxon>
        <taxon>Piedraia</taxon>
    </lineage>
</organism>
<evidence type="ECO:0000256" key="1">
    <source>
        <dbReference type="ARBA" id="ARBA00004123"/>
    </source>
</evidence>
<dbReference type="PROSITE" id="PS51741">
    <property type="entry name" value="F_BAR"/>
    <property type="match status" value="1"/>
</dbReference>
<dbReference type="SUPFAM" id="SSF50978">
    <property type="entry name" value="WD40 repeat-like"/>
    <property type="match status" value="1"/>
</dbReference>
<dbReference type="GO" id="GO:0035556">
    <property type="term" value="P:intracellular signal transduction"/>
    <property type="evidence" value="ECO:0007669"/>
    <property type="project" value="InterPro"/>
</dbReference>
<keyword evidence="2 5" id="KW-0853">WD repeat</keyword>
<evidence type="ECO:0000259" key="9">
    <source>
        <dbReference type="PROSITE" id="PS50238"/>
    </source>
</evidence>
<feature type="domain" description="F-BAR" evidence="10">
    <location>
        <begin position="6"/>
        <end position="421"/>
    </location>
</feature>
<dbReference type="InterPro" id="IPR008936">
    <property type="entry name" value="Rho_GTPase_activation_prot"/>
</dbReference>
<feature type="region of interest" description="Disordered" evidence="7">
    <location>
        <begin position="659"/>
        <end position="889"/>
    </location>
</feature>
<feature type="region of interest" description="Disordered" evidence="7">
    <location>
        <begin position="903"/>
        <end position="950"/>
    </location>
</feature>
<dbReference type="InterPro" id="IPR001060">
    <property type="entry name" value="FCH_dom"/>
</dbReference>
<keyword evidence="3" id="KW-0677">Repeat</keyword>
<dbReference type="SMART" id="SM00055">
    <property type="entry name" value="FCH"/>
    <property type="match status" value="1"/>
</dbReference>
<dbReference type="SUPFAM" id="SSF46785">
    <property type="entry name" value="Winged helix' DNA-binding domain"/>
    <property type="match status" value="1"/>
</dbReference>
<feature type="domain" description="Rho-GAP" evidence="9">
    <location>
        <begin position="455"/>
        <end position="650"/>
    </location>
</feature>
<keyword evidence="6" id="KW-0175">Coiled coil</keyword>
<dbReference type="InterPro" id="IPR036322">
    <property type="entry name" value="WD40_repeat_dom_sf"/>
</dbReference>
<dbReference type="OrthoDB" id="2155291at2759"/>
<feature type="repeat" description="WD" evidence="5">
    <location>
        <begin position="1184"/>
        <end position="1215"/>
    </location>
</feature>
<dbReference type="Pfam" id="PF00611">
    <property type="entry name" value="FCH"/>
    <property type="match status" value="1"/>
</dbReference>
<dbReference type="PROSITE" id="PS50186">
    <property type="entry name" value="DEP"/>
    <property type="match status" value="1"/>
</dbReference>
<dbReference type="EMBL" id="MU005960">
    <property type="protein sequence ID" value="KAF2863552.1"/>
    <property type="molecule type" value="Genomic_DNA"/>
</dbReference>
<dbReference type="GO" id="GO:0034511">
    <property type="term" value="F:U3 snoRNA binding"/>
    <property type="evidence" value="ECO:0007669"/>
    <property type="project" value="InterPro"/>
</dbReference>
<feature type="region of interest" description="Disordered" evidence="7">
    <location>
        <begin position="964"/>
        <end position="1026"/>
    </location>
</feature>
<dbReference type="Gene3D" id="2.130.10.10">
    <property type="entry name" value="YVTN repeat-like/Quinoprotein amine dehydrogenase"/>
    <property type="match status" value="1"/>
</dbReference>
<dbReference type="Pfam" id="PF00400">
    <property type="entry name" value="WD40"/>
    <property type="match status" value="3"/>
</dbReference>
<dbReference type="CDD" id="cd04399">
    <property type="entry name" value="RhoGAP_fRGD2"/>
    <property type="match status" value="1"/>
</dbReference>
<feature type="compositionally biased region" description="Low complexity" evidence="7">
    <location>
        <begin position="785"/>
        <end position="802"/>
    </location>
</feature>
<dbReference type="SUPFAM" id="SSF48350">
    <property type="entry name" value="GTPase activation domain, GAP"/>
    <property type="match status" value="1"/>
</dbReference>
<keyword evidence="12" id="KW-1185">Reference proteome</keyword>
<feature type="compositionally biased region" description="Polar residues" evidence="7">
    <location>
        <begin position="803"/>
        <end position="826"/>
    </location>
</feature>
<feature type="repeat" description="WD" evidence="5">
    <location>
        <begin position="1340"/>
        <end position="1374"/>
    </location>
</feature>
<dbReference type="Gene3D" id="1.10.10.10">
    <property type="entry name" value="Winged helix-like DNA-binding domain superfamily/Winged helix DNA-binding domain"/>
    <property type="match status" value="1"/>
</dbReference>
<dbReference type="InterPro" id="IPR001680">
    <property type="entry name" value="WD40_rpt"/>
</dbReference>
<feature type="compositionally biased region" description="Polar residues" evidence="7">
    <location>
        <begin position="974"/>
        <end position="986"/>
    </location>
</feature>
<dbReference type="GO" id="GO:0005829">
    <property type="term" value="C:cytosol"/>
    <property type="evidence" value="ECO:0007669"/>
    <property type="project" value="UniProtKB-ARBA"/>
</dbReference>
<evidence type="ECO:0000256" key="6">
    <source>
        <dbReference type="PROSITE-ProRule" id="PRU01077"/>
    </source>
</evidence>
<dbReference type="InterPro" id="IPR000198">
    <property type="entry name" value="RhoGAP_dom"/>
</dbReference>
<evidence type="ECO:0000259" key="8">
    <source>
        <dbReference type="PROSITE" id="PS50186"/>
    </source>
</evidence>
<evidence type="ECO:0000256" key="7">
    <source>
        <dbReference type="SAM" id="MobiDB-lite"/>
    </source>
</evidence>
<dbReference type="Gene3D" id="1.20.1270.60">
    <property type="entry name" value="Arfaptin homology (AH) domain/BAR domain"/>
    <property type="match status" value="2"/>
</dbReference>
<feature type="compositionally biased region" description="Low complexity" evidence="7">
    <location>
        <begin position="827"/>
        <end position="853"/>
    </location>
</feature>
<dbReference type="SMART" id="SM00320">
    <property type="entry name" value="WD40"/>
    <property type="match status" value="5"/>
</dbReference>
<feature type="compositionally biased region" description="Basic and acidic residues" evidence="7">
    <location>
        <begin position="923"/>
        <end position="939"/>
    </location>
</feature>
<evidence type="ECO:0000259" key="10">
    <source>
        <dbReference type="PROSITE" id="PS51741"/>
    </source>
</evidence>
<protein>
    <recommendedName>
        <fullName evidence="13">RhoGAP-domain-containing protein</fullName>
    </recommendedName>
</protein>
<dbReference type="InterPro" id="IPR039241">
    <property type="entry name" value="Rrp9-like"/>
</dbReference>
<dbReference type="InterPro" id="IPR027267">
    <property type="entry name" value="AH/BAR_dom_sf"/>
</dbReference>
<dbReference type="SMART" id="SM00324">
    <property type="entry name" value="RhoGAP"/>
    <property type="match status" value="1"/>
</dbReference>
<keyword evidence="4" id="KW-0539">Nucleus</keyword>
<gene>
    <name evidence="11" type="ORF">K470DRAFT_261942</name>
</gene>